<keyword evidence="1" id="KW-0175">Coiled coil</keyword>
<protein>
    <submittedName>
        <fullName evidence="3">Uncharacterized protein</fullName>
    </submittedName>
</protein>
<dbReference type="EMBL" id="GEVK01016113">
    <property type="protein sequence ID" value="JAU36719.1"/>
    <property type="molecule type" value="Transcribed_RNA"/>
</dbReference>
<organism evidence="3">
    <name type="scientific">Noccaea caerulescens</name>
    <name type="common">Alpine penny-cress</name>
    <name type="synonym">Thlaspi caerulescens</name>
    <dbReference type="NCBI Taxonomy" id="107243"/>
    <lineage>
        <taxon>Eukaryota</taxon>
        <taxon>Viridiplantae</taxon>
        <taxon>Streptophyta</taxon>
        <taxon>Embryophyta</taxon>
        <taxon>Tracheophyta</taxon>
        <taxon>Spermatophyta</taxon>
        <taxon>Magnoliopsida</taxon>
        <taxon>eudicotyledons</taxon>
        <taxon>Gunneridae</taxon>
        <taxon>Pentapetalae</taxon>
        <taxon>rosids</taxon>
        <taxon>malvids</taxon>
        <taxon>Brassicales</taxon>
        <taxon>Brassicaceae</taxon>
        <taxon>Coluteocarpeae</taxon>
        <taxon>Noccaea</taxon>
    </lineage>
</organism>
<feature type="region of interest" description="Disordered" evidence="2">
    <location>
        <begin position="234"/>
        <end position="259"/>
    </location>
</feature>
<name>A0A1J3EYN8_NOCCA</name>
<gene>
    <name evidence="3" type="ORF">LC_TR8905_c7_g1_i1_g.31980</name>
</gene>
<evidence type="ECO:0000313" key="3">
    <source>
        <dbReference type="EMBL" id="JAU36719.1"/>
    </source>
</evidence>
<proteinExistence type="predicted"/>
<evidence type="ECO:0000256" key="1">
    <source>
        <dbReference type="SAM" id="Coils"/>
    </source>
</evidence>
<feature type="coiled-coil region" evidence="1">
    <location>
        <begin position="31"/>
        <end position="89"/>
    </location>
</feature>
<accession>A0A1J3EYN8</accession>
<sequence>MEACNKFAAMFERYVKNSAYQSGMVDATTTIKELSSALKASQEREESYQLELDAASRRVNKISLLEGQLAQAHADARSADERIRQLQEANKSFAHSRERAIRDASRISYHRTVSKYKKLLTGVQECWSKKDKSVTAEIALMEASANLELIKDVMAGNSTLENELPKWEQKHKEFENVFDAIEFSDFSLGKLDMPQLSEDSVFMEVDRMTQVPAGIDQFGSNVGAITTDAGTNVAEAEAEIPSADRDQEMRPAEEMEPKE</sequence>
<reference evidence="3" key="1">
    <citation type="submission" date="2016-07" db="EMBL/GenBank/DDBJ databases">
        <title>De novo transcriptome assembly of four accessions of the metal hyperaccumulator plant Noccaea caerulescens.</title>
        <authorList>
            <person name="Blande D."/>
            <person name="Halimaa P."/>
            <person name="Tervahauta A.I."/>
            <person name="Aarts M.G."/>
            <person name="Karenlampi S.O."/>
        </authorList>
    </citation>
    <scope>NUCLEOTIDE SEQUENCE</scope>
</reference>
<dbReference type="InterPro" id="IPR012436">
    <property type="entry name" value="DUF1633"/>
</dbReference>
<evidence type="ECO:0000256" key="2">
    <source>
        <dbReference type="SAM" id="MobiDB-lite"/>
    </source>
</evidence>
<dbReference type="AlphaFoldDB" id="A0A1J3EYN8"/>
<feature type="compositionally biased region" description="Basic and acidic residues" evidence="2">
    <location>
        <begin position="242"/>
        <end position="259"/>
    </location>
</feature>
<dbReference type="Pfam" id="PF07794">
    <property type="entry name" value="DUF1633"/>
    <property type="match status" value="1"/>
</dbReference>